<dbReference type="SMART" id="SM00674">
    <property type="entry name" value="CENPB"/>
    <property type="match status" value="1"/>
</dbReference>
<protein>
    <submittedName>
        <fullName evidence="7">Jerky protein homolog-like isoform X1</fullName>
    </submittedName>
</protein>
<evidence type="ECO:0000313" key="7">
    <source>
        <dbReference type="RefSeq" id="XP_046601015.1"/>
    </source>
</evidence>
<dbReference type="InterPro" id="IPR050863">
    <property type="entry name" value="CenT-Element_Derived"/>
</dbReference>
<dbReference type="Proteomes" id="UP000829291">
    <property type="component" value="Chromosome 7"/>
</dbReference>
<evidence type="ECO:0000256" key="1">
    <source>
        <dbReference type="ARBA" id="ARBA00004123"/>
    </source>
</evidence>
<keyword evidence="3" id="KW-0539">Nucleus</keyword>
<name>A0ABM3GLA7_NEOLC</name>
<dbReference type="InterPro" id="IPR007889">
    <property type="entry name" value="HTH_Psq"/>
</dbReference>
<dbReference type="PANTHER" id="PTHR19303:SF16">
    <property type="entry name" value="JERKY PROTEIN HOMOLOG-LIKE"/>
    <property type="match status" value="1"/>
</dbReference>
<evidence type="ECO:0000256" key="4">
    <source>
        <dbReference type="SAM" id="MobiDB-lite"/>
    </source>
</evidence>
<organism evidence="6 7">
    <name type="scientific">Neodiprion lecontei</name>
    <name type="common">Redheaded pine sawfly</name>
    <dbReference type="NCBI Taxonomy" id="441921"/>
    <lineage>
        <taxon>Eukaryota</taxon>
        <taxon>Metazoa</taxon>
        <taxon>Ecdysozoa</taxon>
        <taxon>Arthropoda</taxon>
        <taxon>Hexapoda</taxon>
        <taxon>Insecta</taxon>
        <taxon>Pterygota</taxon>
        <taxon>Neoptera</taxon>
        <taxon>Endopterygota</taxon>
        <taxon>Hymenoptera</taxon>
        <taxon>Tenthredinoidea</taxon>
        <taxon>Diprionidae</taxon>
        <taxon>Diprioninae</taxon>
        <taxon>Neodiprion</taxon>
    </lineage>
</organism>
<dbReference type="PANTHER" id="PTHR19303">
    <property type="entry name" value="TRANSPOSON"/>
    <property type="match status" value="1"/>
</dbReference>
<evidence type="ECO:0000259" key="5">
    <source>
        <dbReference type="PROSITE" id="PS51253"/>
    </source>
</evidence>
<dbReference type="InterPro" id="IPR004875">
    <property type="entry name" value="DDE_SF_endonuclease_dom"/>
</dbReference>
<dbReference type="Pfam" id="PF03221">
    <property type="entry name" value="HTH_Tnp_Tc5"/>
    <property type="match status" value="1"/>
</dbReference>
<gene>
    <name evidence="7" type="primary">LOC124295358</name>
</gene>
<keyword evidence="6" id="KW-1185">Reference proteome</keyword>
<proteinExistence type="predicted"/>
<dbReference type="RefSeq" id="XP_046601015.1">
    <property type="nucleotide sequence ID" value="XM_046745059.1"/>
</dbReference>
<comment type="subcellular location">
    <subcellularLocation>
        <location evidence="1">Nucleus</location>
    </subcellularLocation>
</comment>
<dbReference type="Pfam" id="PF04218">
    <property type="entry name" value="CENP-B_N"/>
    <property type="match status" value="1"/>
</dbReference>
<feature type="compositionally biased region" description="Polar residues" evidence="4">
    <location>
        <begin position="300"/>
        <end position="317"/>
    </location>
</feature>
<reference evidence="7" key="1">
    <citation type="submission" date="2025-08" db="UniProtKB">
        <authorList>
            <consortium name="RefSeq"/>
        </authorList>
    </citation>
    <scope>IDENTIFICATION</scope>
    <source>
        <tissue evidence="7">Thorax and Abdomen</tissue>
    </source>
</reference>
<sequence>MQGNNENELKVRKRKNLTVHEKLTILKTLDNDVGCSTTTIAQEYGVDPRTIRNWRQNRQELEKLSNTRSMKTKRVRKSRFEQLEKALYTWFQEMRFRGAPVNGPVIRAKALELSKEMEDGTMVNFVASEGWLSKWKSRFDIQKLICDNKAEDEPGDEMFVEEFPLIIKKEEPGTNIVQVDETDLYYQMLSACTSIEDQEREAVCLQQTEDHNIKVAPAETIVMQKFPIIVKQEKVSEGEISTNDEIDLNHKALSLEKEKNFQTVGSKQSKTSTNIVEPTERIFLPEVSEISKHESRNKNEISNTNETGTNCTTLSQKSPKEEKDPMDTSFMQNENHKQIPAYTNIAESRENFFLSENPLIEKVEWEIANTNKTQPSRTVAEKNDSENLDLIRRNDNRIRVIGYNPIETPTDKIFIQEYPLHCKDEEVVASQIFNATEADLYYKMLPSRNLTEEKDREAMALHQNKDRVTVMTCYNSNASLKLPLIVIGRYPKPRALKNISKSTLPVYYTGEPSAMMTINIFKIWFKEVFVPQVTTFLRESGLPLKAELLVNDATSDSKNEVISVNDIKAYYLPHNKTSVHLSDRGTTDNLKRRYTSLLLRSILYAQENGFSVGTHLKSVNIRDVIYWLSDAWDEVTPSKEIISDKNPQSDNQICDIKTETTTSNQGITDQDLLNLLQQIDSYKTAKKEIVHEWIKNNDNAFAQMPTNEEIIKMVEENDELEDDDANLDETVNVKPEDVVTAANTILAFFERHSFLTRAELATIRKPAMMLAYFWGRVTKKFRNFSLSRILVSYSL</sequence>
<feature type="domain" description="HTH CENPB-type" evidence="5">
    <location>
        <begin position="71"/>
        <end position="145"/>
    </location>
</feature>
<dbReference type="SUPFAM" id="SSF46689">
    <property type="entry name" value="Homeodomain-like"/>
    <property type="match status" value="2"/>
</dbReference>
<dbReference type="GeneID" id="124295358"/>
<accession>A0ABM3GLA7</accession>
<feature type="region of interest" description="Disordered" evidence="4">
    <location>
        <begin position="291"/>
        <end position="328"/>
    </location>
</feature>
<keyword evidence="2" id="KW-0238">DNA-binding</keyword>
<dbReference type="PROSITE" id="PS51253">
    <property type="entry name" value="HTH_CENPB"/>
    <property type="match status" value="1"/>
</dbReference>
<evidence type="ECO:0000256" key="3">
    <source>
        <dbReference type="ARBA" id="ARBA00023242"/>
    </source>
</evidence>
<dbReference type="InterPro" id="IPR009057">
    <property type="entry name" value="Homeodomain-like_sf"/>
</dbReference>
<dbReference type="Pfam" id="PF03184">
    <property type="entry name" value="DDE_1"/>
    <property type="match status" value="1"/>
</dbReference>
<dbReference type="Gene3D" id="1.10.10.60">
    <property type="entry name" value="Homeodomain-like"/>
    <property type="match status" value="2"/>
</dbReference>
<dbReference type="InterPro" id="IPR006600">
    <property type="entry name" value="HTH_CenpB_DNA-bd_dom"/>
</dbReference>
<evidence type="ECO:0000313" key="6">
    <source>
        <dbReference type="Proteomes" id="UP000829291"/>
    </source>
</evidence>
<evidence type="ECO:0000256" key="2">
    <source>
        <dbReference type="ARBA" id="ARBA00023125"/>
    </source>
</evidence>